<accession>A0A645GZA4</accession>
<reference evidence="1" key="1">
    <citation type="submission" date="2019-08" db="EMBL/GenBank/DDBJ databases">
        <authorList>
            <person name="Kucharzyk K."/>
            <person name="Murdoch R.W."/>
            <person name="Higgins S."/>
            <person name="Loffler F."/>
        </authorList>
    </citation>
    <scope>NUCLEOTIDE SEQUENCE</scope>
</reference>
<dbReference type="AlphaFoldDB" id="A0A645GZA4"/>
<gene>
    <name evidence="1" type="ORF">SDC9_176399</name>
</gene>
<protein>
    <submittedName>
        <fullName evidence="1">Uncharacterized protein</fullName>
    </submittedName>
</protein>
<name>A0A645GZA4_9ZZZZ</name>
<dbReference type="EMBL" id="VSSQ01079421">
    <property type="protein sequence ID" value="MPN28953.1"/>
    <property type="molecule type" value="Genomic_DNA"/>
</dbReference>
<organism evidence="1">
    <name type="scientific">bioreactor metagenome</name>
    <dbReference type="NCBI Taxonomy" id="1076179"/>
    <lineage>
        <taxon>unclassified sequences</taxon>
        <taxon>metagenomes</taxon>
        <taxon>ecological metagenomes</taxon>
    </lineage>
</organism>
<sequence length="52" mass="6084">MNNHDRIVIVDIQHQIFQRTGGCRHAQFRRKAVHHFHFRIAGTHGAKFGQHA</sequence>
<evidence type="ECO:0000313" key="1">
    <source>
        <dbReference type="EMBL" id="MPN28953.1"/>
    </source>
</evidence>
<comment type="caution">
    <text evidence="1">The sequence shown here is derived from an EMBL/GenBank/DDBJ whole genome shotgun (WGS) entry which is preliminary data.</text>
</comment>
<proteinExistence type="predicted"/>